<sequence>MERSDEDGIRKRKRDSKNRRRSSQASPQDTPPDDMSDTEGLLIAPKFPRRETENSTVDTNVVSQHDSSELAERMLRLLPHELRNRIYTYAVSVPWEKETICDGKLPLRLRSHCNTTQSHHSFWNPSPLHRYIDPHRFGAQIAHEMARVYYTINEFYFDYHELYLMHKFLTVDRFESGVRPADFVRSIEIVLDESFTCECNANALAFHGRLADGERSPVGAVRKCLEQLLGVTATSVKIRIIVYRKERRFPRLENQRELLRVLHPIVVALDRKGQLVVMEFHTSLGCEWSLRRSSGTSIDKLMRNKIEDN</sequence>
<dbReference type="OrthoDB" id="3684889at2759"/>
<organism evidence="2 3">
    <name type="scientific">Periconia digitata</name>
    <dbReference type="NCBI Taxonomy" id="1303443"/>
    <lineage>
        <taxon>Eukaryota</taxon>
        <taxon>Fungi</taxon>
        <taxon>Dikarya</taxon>
        <taxon>Ascomycota</taxon>
        <taxon>Pezizomycotina</taxon>
        <taxon>Dothideomycetes</taxon>
        <taxon>Pleosporomycetidae</taxon>
        <taxon>Pleosporales</taxon>
        <taxon>Massarineae</taxon>
        <taxon>Periconiaceae</taxon>
        <taxon>Periconia</taxon>
    </lineage>
</organism>
<feature type="region of interest" description="Disordered" evidence="1">
    <location>
        <begin position="1"/>
        <end position="40"/>
    </location>
</feature>
<dbReference type="EMBL" id="CAOQHR010000002">
    <property type="protein sequence ID" value="CAI6330526.1"/>
    <property type="molecule type" value="Genomic_DNA"/>
</dbReference>
<name>A0A9W4UAL5_9PLEO</name>
<evidence type="ECO:0000256" key="1">
    <source>
        <dbReference type="SAM" id="MobiDB-lite"/>
    </source>
</evidence>
<dbReference type="AlphaFoldDB" id="A0A9W4UAL5"/>
<feature type="compositionally biased region" description="Basic residues" evidence="1">
    <location>
        <begin position="10"/>
        <end position="22"/>
    </location>
</feature>
<keyword evidence="3" id="KW-1185">Reference proteome</keyword>
<evidence type="ECO:0000313" key="3">
    <source>
        <dbReference type="Proteomes" id="UP001152607"/>
    </source>
</evidence>
<gene>
    <name evidence="2" type="ORF">PDIGIT_LOCUS4254</name>
</gene>
<comment type="caution">
    <text evidence="2">The sequence shown here is derived from an EMBL/GenBank/DDBJ whole genome shotgun (WGS) entry which is preliminary data.</text>
</comment>
<evidence type="ECO:0000313" key="2">
    <source>
        <dbReference type="EMBL" id="CAI6330526.1"/>
    </source>
</evidence>
<accession>A0A9W4UAL5</accession>
<protein>
    <submittedName>
        <fullName evidence="2">Uncharacterized protein</fullName>
    </submittedName>
</protein>
<reference evidence="2" key="1">
    <citation type="submission" date="2023-01" db="EMBL/GenBank/DDBJ databases">
        <authorList>
            <person name="Van Ghelder C."/>
            <person name="Rancurel C."/>
        </authorList>
    </citation>
    <scope>NUCLEOTIDE SEQUENCE</scope>
    <source>
        <strain evidence="2">CNCM I-4278</strain>
    </source>
</reference>
<proteinExistence type="predicted"/>
<dbReference type="Proteomes" id="UP001152607">
    <property type="component" value="Unassembled WGS sequence"/>
</dbReference>